<dbReference type="Proteomes" id="UP001164714">
    <property type="component" value="Chromosome"/>
</dbReference>
<dbReference type="EMBL" id="CP114063">
    <property type="protein sequence ID" value="WAT24771.1"/>
    <property type="molecule type" value="Genomic_DNA"/>
</dbReference>
<proteinExistence type="predicted"/>
<evidence type="ECO:0000313" key="2">
    <source>
        <dbReference type="Proteomes" id="UP001164714"/>
    </source>
</evidence>
<organism evidence="1 2">
    <name type="scientific">Aerococcus urinaeequi</name>
    <dbReference type="NCBI Taxonomy" id="51665"/>
    <lineage>
        <taxon>Bacteria</taxon>
        <taxon>Bacillati</taxon>
        <taxon>Bacillota</taxon>
        <taxon>Bacilli</taxon>
        <taxon>Lactobacillales</taxon>
        <taxon>Aerococcaceae</taxon>
        <taxon>Aerococcus</taxon>
    </lineage>
</organism>
<accession>A0AA47GA21</accession>
<evidence type="ECO:0000313" key="1">
    <source>
        <dbReference type="EMBL" id="WAT24771.1"/>
    </source>
</evidence>
<reference evidence="1" key="1">
    <citation type="submission" date="2022-12" db="EMBL/GenBank/DDBJ databases">
        <title>Whole genome sequence analysis of a duck derived balloon bacteium Aerococcus urinaeequi henan2020.</title>
        <authorList>
            <person name="Zhang H."/>
            <person name="Qiao H.X."/>
            <person name="Bian C.Z."/>
            <person name="Shu J.C."/>
        </authorList>
    </citation>
    <scope>NUCLEOTIDE SEQUENCE</scope>
    <source>
        <strain evidence="1">2020-HN-1</strain>
    </source>
</reference>
<gene>
    <name evidence="1" type="ORF">OZ415_01285</name>
</gene>
<dbReference type="AlphaFoldDB" id="A0AA47GA21"/>
<sequence length="94" mass="11366">MEIVAVKKINRNFNIESFLNKKGYRPNTNYTYFDRIIFNYKQADVWHLSVPKRDSYKLDIFLLVVTYDELIVLELKQTKIIYNEDIISTLENRQ</sequence>
<dbReference type="RefSeq" id="WP_269105148.1">
    <property type="nucleotide sequence ID" value="NZ_CP114063.1"/>
</dbReference>
<protein>
    <submittedName>
        <fullName evidence="1">Uncharacterized protein</fullName>
    </submittedName>
</protein>
<name>A0AA47GA21_9LACT</name>